<organism evidence="2 3">
    <name type="scientific">Protaetiibacter larvae</name>
    <dbReference type="NCBI Taxonomy" id="2592654"/>
    <lineage>
        <taxon>Bacteria</taxon>
        <taxon>Bacillati</taxon>
        <taxon>Actinomycetota</taxon>
        <taxon>Actinomycetes</taxon>
        <taxon>Micrococcales</taxon>
        <taxon>Microbacteriaceae</taxon>
        <taxon>Protaetiibacter</taxon>
    </lineage>
</organism>
<reference evidence="2 3" key="1">
    <citation type="submission" date="2019-09" db="EMBL/GenBank/DDBJ databases">
        <title>Genome sequencing of strain KACC 19322.</title>
        <authorList>
            <person name="Heo J."/>
            <person name="Kim S.-J."/>
            <person name="Kim J.-S."/>
            <person name="Hong S.-B."/>
            <person name="Kwon S.-W."/>
        </authorList>
    </citation>
    <scope>NUCLEOTIDE SEQUENCE [LARGE SCALE GENOMIC DNA]</scope>
    <source>
        <strain evidence="2 3">KACC 19322</strain>
    </source>
</reference>
<accession>A0A5C1Y849</accession>
<evidence type="ECO:0000313" key="3">
    <source>
        <dbReference type="Proteomes" id="UP000322159"/>
    </source>
</evidence>
<dbReference type="Pfam" id="PF00903">
    <property type="entry name" value="Glyoxalase"/>
    <property type="match status" value="1"/>
</dbReference>
<name>A0A5C1Y849_9MICO</name>
<evidence type="ECO:0000313" key="2">
    <source>
        <dbReference type="EMBL" id="QEO10154.1"/>
    </source>
</evidence>
<feature type="domain" description="VOC" evidence="1">
    <location>
        <begin position="3"/>
        <end position="126"/>
    </location>
</feature>
<dbReference type="SUPFAM" id="SSF54593">
    <property type="entry name" value="Glyoxalase/Bleomycin resistance protein/Dihydroxybiphenyl dioxygenase"/>
    <property type="match status" value="1"/>
</dbReference>
<evidence type="ECO:0000259" key="1">
    <source>
        <dbReference type="PROSITE" id="PS51819"/>
    </source>
</evidence>
<dbReference type="InterPro" id="IPR037523">
    <property type="entry name" value="VOC_core"/>
</dbReference>
<gene>
    <name evidence="2" type="ORF">FLP23_09105</name>
</gene>
<dbReference type="Gene3D" id="3.10.180.10">
    <property type="entry name" value="2,3-Dihydroxybiphenyl 1,2-Dioxygenase, domain 1"/>
    <property type="match status" value="1"/>
</dbReference>
<keyword evidence="3" id="KW-1185">Reference proteome</keyword>
<protein>
    <submittedName>
        <fullName evidence="2">VOC family protein</fullName>
    </submittedName>
</protein>
<sequence length="138" mass="14840">MFSLGRVTILVEDLDRSLAFYRDLLGFAVLYDGEFVPGVRTAHLGTAGVRDPGIWLLPAGEHDRERVGAQTGGAPALVLYTPELQGALRRLEAAGVTVVKPLVRDGDAAFAHVLDDSGNELLLAELGAVDERAYRLID</sequence>
<dbReference type="PANTHER" id="PTHR36437:SF2">
    <property type="entry name" value="GLYOXALASE_BLEOMYCIN RESISTANCE PROTEIN_DIOXYGENASE"/>
    <property type="match status" value="1"/>
</dbReference>
<dbReference type="Proteomes" id="UP000322159">
    <property type="component" value="Chromosome"/>
</dbReference>
<dbReference type="InterPro" id="IPR029068">
    <property type="entry name" value="Glyas_Bleomycin-R_OHBP_Dase"/>
</dbReference>
<dbReference type="OrthoDB" id="9794917at2"/>
<proteinExistence type="predicted"/>
<dbReference type="EMBL" id="CP043504">
    <property type="protein sequence ID" value="QEO10154.1"/>
    <property type="molecule type" value="Genomic_DNA"/>
</dbReference>
<dbReference type="RefSeq" id="WP_149325571.1">
    <property type="nucleotide sequence ID" value="NZ_CP043504.1"/>
</dbReference>
<dbReference type="InterPro" id="IPR004360">
    <property type="entry name" value="Glyas_Fos-R_dOase_dom"/>
</dbReference>
<dbReference type="PROSITE" id="PS51819">
    <property type="entry name" value="VOC"/>
    <property type="match status" value="1"/>
</dbReference>
<dbReference type="KEGG" id="lyk:FLP23_09105"/>
<dbReference type="PANTHER" id="PTHR36437">
    <property type="entry name" value="GLYOXALASE/BLEOMYCIN RESISTANCE PROTEIN/DIOXYGENASE"/>
    <property type="match status" value="1"/>
</dbReference>
<dbReference type="AlphaFoldDB" id="A0A5C1Y849"/>